<comment type="caution">
    <text evidence="1">The sequence shown here is derived from an EMBL/GenBank/DDBJ whole genome shotgun (WGS) entry which is preliminary data.</text>
</comment>
<dbReference type="EMBL" id="BAABME010000741">
    <property type="protein sequence ID" value="GAA0145151.1"/>
    <property type="molecule type" value="Genomic_DNA"/>
</dbReference>
<protein>
    <submittedName>
        <fullName evidence="1">Uncharacterized protein</fullName>
    </submittedName>
</protein>
<gene>
    <name evidence="1" type="ORF">LIER_05406</name>
</gene>
<reference evidence="1 2" key="1">
    <citation type="submission" date="2024-01" db="EMBL/GenBank/DDBJ databases">
        <title>The complete chloroplast genome sequence of Lithospermum erythrorhizon: insights into the phylogenetic relationship among Boraginaceae species and the maternal lineages of purple gromwells.</title>
        <authorList>
            <person name="Okada T."/>
            <person name="Watanabe K."/>
        </authorList>
    </citation>
    <scope>NUCLEOTIDE SEQUENCE [LARGE SCALE GENOMIC DNA]</scope>
</reference>
<evidence type="ECO:0000313" key="2">
    <source>
        <dbReference type="Proteomes" id="UP001454036"/>
    </source>
</evidence>
<proteinExistence type="predicted"/>
<name>A0AAV3P2B1_LITER</name>
<evidence type="ECO:0000313" key="1">
    <source>
        <dbReference type="EMBL" id="GAA0145151.1"/>
    </source>
</evidence>
<organism evidence="1 2">
    <name type="scientific">Lithospermum erythrorhizon</name>
    <name type="common">Purple gromwell</name>
    <name type="synonym">Lithospermum officinale var. erythrorhizon</name>
    <dbReference type="NCBI Taxonomy" id="34254"/>
    <lineage>
        <taxon>Eukaryota</taxon>
        <taxon>Viridiplantae</taxon>
        <taxon>Streptophyta</taxon>
        <taxon>Embryophyta</taxon>
        <taxon>Tracheophyta</taxon>
        <taxon>Spermatophyta</taxon>
        <taxon>Magnoliopsida</taxon>
        <taxon>eudicotyledons</taxon>
        <taxon>Gunneridae</taxon>
        <taxon>Pentapetalae</taxon>
        <taxon>asterids</taxon>
        <taxon>lamiids</taxon>
        <taxon>Boraginales</taxon>
        <taxon>Boraginaceae</taxon>
        <taxon>Boraginoideae</taxon>
        <taxon>Lithospermeae</taxon>
        <taxon>Lithospermum</taxon>
    </lineage>
</organism>
<accession>A0AAV3P2B1</accession>
<dbReference type="AlphaFoldDB" id="A0AAV3P2B1"/>
<keyword evidence="2" id="KW-1185">Reference proteome</keyword>
<sequence>MARPPVSMAHNLTDENMMNHLAPSEGNVDQVPLNQKYVPPPTEQQVQNDIPGTSQPPPIIPPTYEFPLVDIREEVKRQVHIARQQEIQQVDQILERDRLVRENRDRLIEDSALVEKAYVPRESYTTKDPPYSPTYSLLYTNSLLPEYGDTRSHSFAPSIMQQIVPRMDPNVVM</sequence>
<dbReference type="Proteomes" id="UP001454036">
    <property type="component" value="Unassembled WGS sequence"/>
</dbReference>